<comment type="similarity">
    <text evidence="7 8">Belongs to the polyphosphate kinase 1 (PPK1) family.</text>
</comment>
<comment type="function">
    <text evidence="7 8">Catalyzes the reversible transfer of the terminal phosphate of ATP to form a long-chain polyphosphate (polyP).</text>
</comment>
<dbReference type="Gene3D" id="1.20.58.310">
    <property type="entry name" value="Polyphosphate kinase N-terminal domain"/>
    <property type="match status" value="1"/>
</dbReference>
<dbReference type="Pfam" id="PF02503">
    <property type="entry name" value="PP_kinase"/>
    <property type="match status" value="1"/>
</dbReference>
<evidence type="ECO:0000256" key="6">
    <source>
        <dbReference type="ARBA" id="ARBA00022842"/>
    </source>
</evidence>
<keyword evidence="6 7" id="KW-0460">Magnesium</keyword>
<dbReference type="Gene3D" id="3.30.1840.10">
    <property type="entry name" value="Polyphosphate kinase middle domain"/>
    <property type="match status" value="1"/>
</dbReference>
<dbReference type="NCBIfam" id="NF003917">
    <property type="entry name" value="PRK05443.1-1"/>
    <property type="match status" value="1"/>
</dbReference>
<dbReference type="HAMAP" id="MF_00347">
    <property type="entry name" value="Polyphosphate_kinase"/>
    <property type="match status" value="1"/>
</dbReference>
<feature type="binding site" evidence="7">
    <location>
        <position position="447"/>
    </location>
    <ligand>
        <name>ATP</name>
        <dbReference type="ChEBI" id="CHEBI:30616"/>
    </ligand>
</feature>
<proteinExistence type="inferred from homology"/>
<dbReference type="CDD" id="cd09164">
    <property type="entry name" value="PLDc_EcPPK1_C1_like"/>
    <property type="match status" value="1"/>
</dbReference>
<dbReference type="Pfam" id="PF13089">
    <property type="entry name" value="PP_kinase_N"/>
    <property type="match status" value="1"/>
</dbReference>
<feature type="active site" description="Phosphohistidine intermediate" evidence="7">
    <location>
        <position position="414"/>
    </location>
</feature>
<evidence type="ECO:0000313" key="10">
    <source>
        <dbReference type="EMBL" id="GEP95781.1"/>
    </source>
</evidence>
<dbReference type="EMBL" id="BKAU01000001">
    <property type="protein sequence ID" value="GEP95781.1"/>
    <property type="molecule type" value="Genomic_DNA"/>
</dbReference>
<dbReference type="GO" id="GO:0046872">
    <property type="term" value="F:metal ion binding"/>
    <property type="evidence" value="ECO:0007669"/>
    <property type="project" value="UniProtKB-KW"/>
</dbReference>
<dbReference type="SUPFAM" id="SSF140356">
    <property type="entry name" value="PPK N-terminal domain-like"/>
    <property type="match status" value="1"/>
</dbReference>
<protein>
    <recommendedName>
        <fullName evidence="7 8">Polyphosphate kinase</fullName>
        <ecNumber evidence="7 8">2.7.4.1</ecNumber>
    </recommendedName>
    <alternativeName>
        <fullName evidence="7">ATP-polyphosphate phosphotransferase</fullName>
    </alternativeName>
    <alternativeName>
        <fullName evidence="7">Polyphosphoric acid kinase</fullName>
    </alternativeName>
</protein>
<dbReference type="GO" id="GO:0008976">
    <property type="term" value="F:polyphosphate kinase activity"/>
    <property type="evidence" value="ECO:0007669"/>
    <property type="project" value="UniProtKB-UniRule"/>
</dbReference>
<accession>A0A512RJ87</accession>
<comment type="cofactor">
    <cofactor evidence="7">
        <name>Mg(2+)</name>
        <dbReference type="ChEBI" id="CHEBI:18420"/>
    </cofactor>
</comment>
<dbReference type="InterPro" id="IPR036832">
    <property type="entry name" value="PPK_N_dom_sf"/>
</dbReference>
<evidence type="ECO:0000256" key="7">
    <source>
        <dbReference type="HAMAP-Rule" id="MF_00347"/>
    </source>
</evidence>
<dbReference type="GO" id="GO:0005524">
    <property type="term" value="F:ATP binding"/>
    <property type="evidence" value="ECO:0007669"/>
    <property type="project" value="UniProtKB-KW"/>
</dbReference>
<feature type="binding site" evidence="7">
    <location>
        <position position="43"/>
    </location>
    <ligand>
        <name>ATP</name>
        <dbReference type="ChEBI" id="CHEBI:30616"/>
    </ligand>
</feature>
<dbReference type="InterPro" id="IPR025198">
    <property type="entry name" value="PPK_N_dom"/>
</dbReference>
<evidence type="ECO:0000259" key="9">
    <source>
        <dbReference type="PROSITE" id="PS50035"/>
    </source>
</evidence>
<evidence type="ECO:0000256" key="4">
    <source>
        <dbReference type="ARBA" id="ARBA00022777"/>
    </source>
</evidence>
<evidence type="ECO:0000313" key="11">
    <source>
        <dbReference type="Proteomes" id="UP000321436"/>
    </source>
</evidence>
<feature type="binding site" evidence="7">
    <location>
        <position position="354"/>
    </location>
    <ligand>
        <name>Mg(2+)</name>
        <dbReference type="ChEBI" id="CHEBI:18420"/>
    </ligand>
</feature>
<reference evidence="10 11" key="1">
    <citation type="submission" date="2019-07" db="EMBL/GenBank/DDBJ databases">
        <title>Whole genome shotgun sequence of Chitinophaga cymbidii NBRC 109752.</title>
        <authorList>
            <person name="Hosoyama A."/>
            <person name="Uohara A."/>
            <person name="Ohji S."/>
            <person name="Ichikawa N."/>
        </authorList>
    </citation>
    <scope>NUCLEOTIDE SEQUENCE [LARGE SCALE GENOMIC DNA]</scope>
    <source>
        <strain evidence="10 11">NBRC 109752</strain>
    </source>
</reference>
<comment type="PTM">
    <text evidence="7 8">An intermediate of this reaction is the autophosphorylated ppk in which a phosphate is covalently linked to a histidine residue through a N-P bond.</text>
</comment>
<feature type="binding site" evidence="7">
    <location>
        <position position="571"/>
    </location>
    <ligand>
        <name>ATP</name>
        <dbReference type="ChEBI" id="CHEBI:30616"/>
    </ligand>
</feature>
<feature type="binding site" evidence="7">
    <location>
        <position position="548"/>
    </location>
    <ligand>
        <name>ATP</name>
        <dbReference type="ChEBI" id="CHEBI:30616"/>
    </ligand>
</feature>
<dbReference type="InterPro" id="IPR003414">
    <property type="entry name" value="PP_kinase"/>
</dbReference>
<dbReference type="NCBIfam" id="TIGR03705">
    <property type="entry name" value="poly_P_kin"/>
    <property type="match status" value="1"/>
</dbReference>
<comment type="catalytic activity">
    <reaction evidence="7 8">
        <text>[phosphate](n) + ATP = [phosphate](n+1) + ADP</text>
        <dbReference type="Rhea" id="RHEA:19573"/>
        <dbReference type="Rhea" id="RHEA-COMP:9859"/>
        <dbReference type="Rhea" id="RHEA-COMP:14280"/>
        <dbReference type="ChEBI" id="CHEBI:16838"/>
        <dbReference type="ChEBI" id="CHEBI:30616"/>
        <dbReference type="ChEBI" id="CHEBI:456216"/>
        <dbReference type="EC" id="2.7.4.1"/>
    </reaction>
</comment>
<keyword evidence="3 7" id="KW-0547">Nucleotide-binding</keyword>
<dbReference type="PROSITE" id="PS50035">
    <property type="entry name" value="PLD"/>
    <property type="match status" value="1"/>
</dbReference>
<dbReference type="AlphaFoldDB" id="A0A512RJ87"/>
<dbReference type="PANTHER" id="PTHR30218">
    <property type="entry name" value="POLYPHOSPHATE KINASE"/>
    <property type="match status" value="1"/>
</dbReference>
<evidence type="ECO:0000256" key="1">
    <source>
        <dbReference type="ARBA" id="ARBA00022553"/>
    </source>
</evidence>
<dbReference type="Proteomes" id="UP000321436">
    <property type="component" value="Unassembled WGS sequence"/>
</dbReference>
<sequence>MQTVLFDRDLSWLSFNYRVLLMAADPKVPLYERVRFLSIFSSNLDEFSRVRLPALLALHQLKAEAEPAVLPAVQREISRQLGVFGEIFTQQLLPALRNEDIHLYHNEPLQPAHHAAVRDYFYTTAMGFLQPVFIRLEQPVEMFLENNALYLVVSFENDEHAIVNVPSHALPRFLALPDQHIIFLDDVIRHFLPQLFPSRKVTGCYSIKVTRDAEIDVDEFSGHLLQKVENMLVRRELGLPTRFLYDASMPDTLRDRLAAYFRIAPQEMVAGGRYHHLRDLADLPMPVRNPAFTYPKQVPARIQALEAADCLLDTVMKQDVLLHVPYQHYDYILRYFNEAAIDPDVREIYVTLYRVASGSQIVNALISAAKNGKQVTVMVELKARFDEANNVRWAKRMKEAGVKILYSIPGLKVHAKVALVKRRRGYRYEHIGLMATGNFNESTARFYTDHVLLTAHAGMTQELELLFIYMQTGLPPARYQFMQFTHLLVAQFNLVDRFTALIRREAEHARAGQPARIVIKLNNLQEKQMIAELYAAADAGVEITLIVRSICCLVPRKGIRVRRIVDRFLEHARVFIFHNKGEEEIFMGSADWMNRNLHRRIEVCFPIYHPQYRREVKDIIALQLADNTNAVILDSQIVNIPVEKQPGEEDVNAQQAIQAYVHTL</sequence>
<evidence type="ECO:0000256" key="8">
    <source>
        <dbReference type="RuleBase" id="RU003800"/>
    </source>
</evidence>
<dbReference type="InterPro" id="IPR024953">
    <property type="entry name" value="PP_kinase_middle"/>
</dbReference>
<keyword evidence="1 7" id="KW-0597">Phosphoprotein</keyword>
<dbReference type="InterPro" id="IPR036830">
    <property type="entry name" value="PP_kinase_middle_dom_sf"/>
</dbReference>
<keyword evidence="2 7" id="KW-0808">Transferase</keyword>
<dbReference type="SUPFAM" id="SSF56024">
    <property type="entry name" value="Phospholipase D/nuclease"/>
    <property type="match status" value="2"/>
</dbReference>
<dbReference type="PIRSF" id="PIRSF015589">
    <property type="entry name" value="PP_kinase"/>
    <property type="match status" value="1"/>
</dbReference>
<organism evidence="10 11">
    <name type="scientific">Chitinophaga cymbidii</name>
    <dbReference type="NCBI Taxonomy" id="1096750"/>
    <lineage>
        <taxon>Bacteria</taxon>
        <taxon>Pseudomonadati</taxon>
        <taxon>Bacteroidota</taxon>
        <taxon>Chitinophagia</taxon>
        <taxon>Chitinophagales</taxon>
        <taxon>Chitinophagaceae</taxon>
        <taxon>Chitinophaga</taxon>
    </lineage>
</organism>
<evidence type="ECO:0000256" key="3">
    <source>
        <dbReference type="ARBA" id="ARBA00022741"/>
    </source>
</evidence>
<gene>
    <name evidence="10" type="primary">ppk_1</name>
    <name evidence="7" type="synonym">ppk</name>
    <name evidence="10" type="ORF">CCY01nite_20410</name>
</gene>
<name>A0A512RJ87_9BACT</name>
<dbReference type="SUPFAM" id="SSF143724">
    <property type="entry name" value="PHP14-like"/>
    <property type="match status" value="1"/>
</dbReference>
<keyword evidence="7" id="KW-0479">Metal-binding</keyword>
<comment type="caution">
    <text evidence="10">The sequence shown here is derived from an EMBL/GenBank/DDBJ whole genome shotgun (WGS) entry which is preliminary data.</text>
</comment>
<dbReference type="InterPro" id="IPR041108">
    <property type="entry name" value="PP_kinase_C_1"/>
</dbReference>
<keyword evidence="4 7" id="KW-0418">Kinase</keyword>
<dbReference type="CDD" id="cd09167">
    <property type="entry name" value="PLDc_EcPPK1_C2_like"/>
    <property type="match status" value="1"/>
</dbReference>
<dbReference type="EC" id="2.7.4.1" evidence="7 8"/>
<feature type="domain" description="PLD phosphodiesterase" evidence="9">
    <location>
        <begin position="566"/>
        <end position="596"/>
    </location>
</feature>
<dbReference type="GO" id="GO:0006799">
    <property type="term" value="P:polyphosphate biosynthetic process"/>
    <property type="evidence" value="ECO:0007669"/>
    <property type="project" value="UniProtKB-UniRule"/>
</dbReference>
<dbReference type="Pfam" id="PF17941">
    <property type="entry name" value="PP_kinase_C_1"/>
    <property type="match status" value="1"/>
</dbReference>
<dbReference type="Pfam" id="PF13090">
    <property type="entry name" value="PP_kinase_C"/>
    <property type="match status" value="1"/>
</dbReference>
<evidence type="ECO:0000256" key="2">
    <source>
        <dbReference type="ARBA" id="ARBA00022679"/>
    </source>
</evidence>
<keyword evidence="11" id="KW-1185">Reference proteome</keyword>
<dbReference type="GO" id="GO:0009358">
    <property type="term" value="C:polyphosphate kinase complex"/>
    <property type="evidence" value="ECO:0007669"/>
    <property type="project" value="InterPro"/>
</dbReference>
<dbReference type="PANTHER" id="PTHR30218:SF0">
    <property type="entry name" value="POLYPHOSPHATE KINASE"/>
    <property type="match status" value="1"/>
</dbReference>
<dbReference type="InterPro" id="IPR025200">
    <property type="entry name" value="PPK_C_dom2"/>
</dbReference>
<dbReference type="OrthoDB" id="9761456at2"/>
<keyword evidence="5 7" id="KW-0067">ATP-binding</keyword>
<dbReference type="RefSeq" id="WP_146860330.1">
    <property type="nucleotide sequence ID" value="NZ_BKAU01000001.1"/>
</dbReference>
<evidence type="ECO:0000256" key="5">
    <source>
        <dbReference type="ARBA" id="ARBA00022840"/>
    </source>
</evidence>
<dbReference type="InterPro" id="IPR001736">
    <property type="entry name" value="PLipase_D/transphosphatidylase"/>
</dbReference>
<dbReference type="Gene3D" id="3.30.870.10">
    <property type="entry name" value="Endonuclease Chain A"/>
    <property type="match status" value="2"/>
</dbReference>
<feature type="binding site" evidence="7">
    <location>
        <position position="384"/>
    </location>
    <ligand>
        <name>Mg(2+)</name>
        <dbReference type="ChEBI" id="CHEBI:18420"/>
    </ligand>
</feature>